<dbReference type="AlphaFoldDB" id="A0A059KHB7"/>
<evidence type="ECO:0000259" key="1">
    <source>
        <dbReference type="Pfam" id="PF18788"/>
    </source>
</evidence>
<sequence>MNLLFKYQSPKPSDPAIKAISKALGQAGAPVAAATFDSATQRRAGVEYRTVCLVMQDGQRVELLVKPTGDAFEVRINGSRIPVFNAHDSDAAAKEIGARLVAGRARFVKKQLADTAGVVVPPASRTARTNLIVSLTSRRDELKDLVSQKEARLESLRPA</sequence>
<dbReference type="EMBL" id="AZRA01000125">
    <property type="protein sequence ID" value="KDB50589.1"/>
    <property type="molecule type" value="Genomic_DNA"/>
</dbReference>
<keyword evidence="3" id="KW-1185">Reference proteome</keyword>
<dbReference type="STRING" id="34103.SAMN05421778_111136"/>
<dbReference type="Proteomes" id="UP000026714">
    <property type="component" value="Unassembled WGS sequence"/>
</dbReference>
<gene>
    <name evidence="2" type="ORF">X805_37970</name>
</gene>
<dbReference type="InterPro" id="IPR041140">
    <property type="entry name" value="DarA_N"/>
</dbReference>
<dbReference type="eggNOG" id="ENOG5032ZTH">
    <property type="taxonomic scope" value="Bacteria"/>
</dbReference>
<name>A0A059KHB7_9BURK</name>
<proteinExistence type="predicted"/>
<organism evidence="2 3">
    <name type="scientific">Sphaerotilus natans subsp. natans DSM 6575</name>
    <dbReference type="NCBI Taxonomy" id="1286631"/>
    <lineage>
        <taxon>Bacteria</taxon>
        <taxon>Pseudomonadati</taxon>
        <taxon>Pseudomonadota</taxon>
        <taxon>Betaproteobacteria</taxon>
        <taxon>Burkholderiales</taxon>
        <taxon>Sphaerotilaceae</taxon>
        <taxon>Sphaerotilus</taxon>
    </lineage>
</organism>
<protein>
    <recommendedName>
        <fullName evidence="1">Defence against restriction A N-terminal domain-containing protein</fullName>
    </recommendedName>
</protein>
<dbReference type="RefSeq" id="WP_037485450.1">
    <property type="nucleotide sequence ID" value="NZ_AZRA01000125.1"/>
</dbReference>
<comment type="caution">
    <text evidence="2">The sequence shown here is derived from an EMBL/GenBank/DDBJ whole genome shotgun (WGS) entry which is preliminary data.</text>
</comment>
<dbReference type="Pfam" id="PF18788">
    <property type="entry name" value="DarA_N"/>
    <property type="match status" value="1"/>
</dbReference>
<reference evidence="2 3" key="1">
    <citation type="journal article" date="2014" name="FEMS Microbiol. Ecol.">
        <title>Sphaerotilus natans encrusted with nanoball-shaped Fe(III) oxide minerals formed by nitrate-reducing mixotrophic Fe(II) oxidation.</title>
        <authorList>
            <person name="Park S."/>
            <person name="Kim D.H."/>
            <person name="Lee J.H."/>
            <person name="Hur H.G."/>
        </authorList>
    </citation>
    <scope>NUCLEOTIDE SEQUENCE [LARGE SCALE GENOMIC DNA]</scope>
    <source>
        <strain evidence="2 3">DSM 6575</strain>
    </source>
</reference>
<evidence type="ECO:0000313" key="3">
    <source>
        <dbReference type="Proteomes" id="UP000026714"/>
    </source>
</evidence>
<accession>A0A059KHB7</accession>
<feature type="domain" description="Defence against restriction A N-terminal" evidence="1">
    <location>
        <begin position="16"/>
        <end position="102"/>
    </location>
</feature>
<evidence type="ECO:0000313" key="2">
    <source>
        <dbReference type="EMBL" id="KDB50589.1"/>
    </source>
</evidence>